<dbReference type="EMBL" id="MWQN01000001">
    <property type="protein sequence ID" value="OPC84704.1"/>
    <property type="molecule type" value="Genomic_DNA"/>
</dbReference>
<dbReference type="Pfam" id="PF08310">
    <property type="entry name" value="LGFP"/>
    <property type="match status" value="3"/>
</dbReference>
<feature type="compositionally biased region" description="Low complexity" evidence="1">
    <location>
        <begin position="43"/>
        <end position="53"/>
    </location>
</feature>
<feature type="compositionally biased region" description="Low complexity" evidence="1">
    <location>
        <begin position="20"/>
        <end position="30"/>
    </location>
</feature>
<feature type="region of interest" description="Disordered" evidence="1">
    <location>
        <begin position="226"/>
        <end position="284"/>
    </location>
</feature>
<organism evidence="3 4">
    <name type="scientific">Embleya scabrispora</name>
    <dbReference type="NCBI Taxonomy" id="159449"/>
    <lineage>
        <taxon>Bacteria</taxon>
        <taxon>Bacillati</taxon>
        <taxon>Actinomycetota</taxon>
        <taxon>Actinomycetes</taxon>
        <taxon>Kitasatosporales</taxon>
        <taxon>Streptomycetaceae</taxon>
        <taxon>Embleya</taxon>
    </lineage>
</organism>
<name>A0A1T3P6L4_9ACTN</name>
<comment type="caution">
    <text evidence="3">The sequence shown here is derived from an EMBL/GenBank/DDBJ whole genome shotgun (WGS) entry which is preliminary data.</text>
</comment>
<accession>A0A1T3P6L4</accession>
<dbReference type="Gene3D" id="2.40.128.340">
    <property type="match status" value="3"/>
</dbReference>
<dbReference type="Proteomes" id="UP000190037">
    <property type="component" value="Unassembled WGS sequence"/>
</dbReference>
<feature type="region of interest" description="Disordered" evidence="1">
    <location>
        <begin position="20"/>
        <end position="70"/>
    </location>
</feature>
<gene>
    <name evidence="3" type="ORF">B4N89_30680</name>
</gene>
<dbReference type="PANTHER" id="PTHR46580">
    <property type="entry name" value="SENSOR KINASE-RELATED"/>
    <property type="match status" value="1"/>
</dbReference>
<protein>
    <recommendedName>
        <fullName evidence="5">VCBS repeat-containing protein</fullName>
    </recommendedName>
</protein>
<evidence type="ECO:0000313" key="4">
    <source>
        <dbReference type="Proteomes" id="UP000190037"/>
    </source>
</evidence>
<proteinExistence type="predicted"/>
<feature type="region of interest" description="Disordered" evidence="1">
    <location>
        <begin position="829"/>
        <end position="848"/>
    </location>
</feature>
<evidence type="ECO:0008006" key="5">
    <source>
        <dbReference type="Google" id="ProtNLM"/>
    </source>
</evidence>
<dbReference type="PANTHER" id="PTHR46580:SF2">
    <property type="entry name" value="MAM DOMAIN-CONTAINING PROTEIN"/>
    <property type="match status" value="1"/>
</dbReference>
<sequence>MVCGLVALSLAAGAFAGTANAAPRAGAPPTATTPPADPRVAAEKAATAQAKQTGQDTPVPELTTETDTVTARPDGTFALKRSVEPSRTKKTGVWRDLDPTLTRAGDGTVRPASTTTDLALGGGGSRLLASMTNGGRKLTFTWPTALPAPVLAGDGALYPGVLPDVDLKVSATEQGGFSHTLIVKTAAAAKNPQLATLKLGMSTDGVTVGATGEGRMAAKSPDGREVFRAPAPTMWDSRTTPKSDGAARGAASTAGTADTGPGAIPADELASTDKRPGVHATTAPIGAEVGGGALTLTPDQGLINASDTVFPLYIDPVWVPMLDRVSMYGWAQSAFPTIPGRDNVNWLPGAGYQWYDQPSGLERSFYRVDYNWQGRLNGKSIKKVVFTTTQVYSARFSCLDAEAEPVYLHLTTDTLTNDTNWNNQPTDLGLWGTASVPGTKKPNCGDRKAEFDLTANLAAHQNWETLTFGVYGKESPKTTANLGFKRFSREAADNYITIEYNTRPNTPTDLHMTPEPVNGEASGNCGYVPGVNPAVGTVSLFATLSDPDGHDLVARFNVDEVGNGNPLVYDSGWVSAGPSGHIARADVPGAKLLDGHTYTWSVTSDDTDLKSDWVNGCTFTVDATPPSGPTITSTDYPVDGSNKKAGDKGDFYLTATDGQSGVEAIEYTLDNFVPVGGAPRATLDPVSGKWRIKDLPVGMWYTHHLYAQTVDKAGNRSPQSLYTFFVAADPNATLSIGDIDGNKLPDLLTVDDSGALRMYGSTTDPTTGGVVASPANQGPGTENGKPSWTGTGISHRGGAGIYRDNLYALGGGQVFLYRNNGLDPNGRYFSTSRRSPVPKPPADGCVDLTRPNTPCADYASNWGKTTQIVAPGNVDPVPGQAANAGLDLITVETDTTGAPRLWLFHGANSASVFDHASLVGTGDWGNLDLIAPGDATGDGLPDLWARDRVSGSLYQYASKKNADGTADVTALGNTAARTLIGTGFTTAVYTEVRSDGDLDGDGKADAWAKDSLGRLYVFRGKTPGTDGNAFEPGRLIADDQTKWDTCESFTNPADPTNTAAKLKLCGPVLAKYKKLGGPAGPLKLPLTGIKTEADTVGRYADFQGGNTGTTAGASIHWSPTTGAWSAYGGIRDKWLTTGGTSGPLGYPSSDENPVKDGAQTTIGSESLFAGTTTTGTGAITWTDTLGAHILNGPIHERWQTMGGPRSVLGFPSTDILPTNAQKPGTFAHFRIPGATGDTASIYRSDATGAWPVWGSIRETWAAQGWETGPLGFPTSAEYGVMAGAGSDFEGGHIRWNMHTGGTTVYPGVDETPMGRTMLAGDFDGDGRSDVATVVDFGGCATGWFTQLRRADGSLGDPRQSYVQPAGTFCQGDAKYAAGDFDGDGRADIAALYHYGNGHVRVFTFPANGGGDGGFRSGPVGWEHPAGWDFDRTTLLAGDVSGDKRADLVLVQGYADGRMSTHSLPAAAGGVFATLVNGWVETTPDWWRYQNARYTLGDLNGDGRADLGAVYVHDNGDAKAFGFLTRPDGTIPAPVASWNAPGAGWDIGQIQATAADTNGDKRADIVLMFGEAGARTTLRTLLAKADGTLNAPFASWDSGAGNWEAPRAAPLAGDVDGDGRADITAVYDYGTTHWAAFTFTAKADGGLNTYTKSWEAQAGIW</sequence>
<dbReference type="STRING" id="159449.B4N89_30680"/>
<feature type="region of interest" description="Disordered" evidence="1">
    <location>
        <begin position="760"/>
        <end position="790"/>
    </location>
</feature>
<keyword evidence="2" id="KW-0732">Signal</keyword>
<dbReference type="SUPFAM" id="SSF69318">
    <property type="entry name" value="Integrin alpha N-terminal domain"/>
    <property type="match status" value="3"/>
</dbReference>
<feature type="compositionally biased region" description="Polar residues" evidence="1">
    <location>
        <begin position="774"/>
        <end position="790"/>
    </location>
</feature>
<dbReference type="InterPro" id="IPR013207">
    <property type="entry name" value="LGFP"/>
</dbReference>
<evidence type="ECO:0000256" key="1">
    <source>
        <dbReference type="SAM" id="MobiDB-lite"/>
    </source>
</evidence>
<reference evidence="3 4" key="1">
    <citation type="submission" date="2017-03" db="EMBL/GenBank/DDBJ databases">
        <title>Draft genome sequence of Streptomyces scabrisporus NF3, endophyte isolated from Amphipterygium adstringens.</title>
        <authorList>
            <person name="Vazquez M."/>
            <person name="Ceapa C.D."/>
            <person name="Rodriguez Luna D."/>
            <person name="Sanchez Esquivel S."/>
        </authorList>
    </citation>
    <scope>NUCLEOTIDE SEQUENCE [LARGE SCALE GENOMIC DNA]</scope>
    <source>
        <strain evidence="3 4">NF3</strain>
    </source>
</reference>
<evidence type="ECO:0000256" key="2">
    <source>
        <dbReference type="SAM" id="SignalP"/>
    </source>
</evidence>
<feature type="chain" id="PRO_5012820612" description="VCBS repeat-containing protein" evidence="2">
    <location>
        <begin position="22"/>
        <end position="1660"/>
    </location>
</feature>
<feature type="signal peptide" evidence="2">
    <location>
        <begin position="1"/>
        <end position="21"/>
    </location>
</feature>
<evidence type="ECO:0000313" key="3">
    <source>
        <dbReference type="EMBL" id="OPC84704.1"/>
    </source>
</evidence>
<dbReference type="InterPro" id="IPR028994">
    <property type="entry name" value="Integrin_alpha_N"/>
</dbReference>
<feature type="compositionally biased region" description="Low complexity" evidence="1">
    <location>
        <begin position="243"/>
        <end position="266"/>
    </location>
</feature>
<keyword evidence="4" id="KW-1185">Reference proteome</keyword>